<dbReference type="PROSITE" id="PS00687">
    <property type="entry name" value="ALDEHYDE_DEHYDR_GLU"/>
    <property type="match status" value="1"/>
</dbReference>
<evidence type="ECO:0000313" key="6">
    <source>
        <dbReference type="EMBL" id="PCK23790.1"/>
    </source>
</evidence>
<protein>
    <submittedName>
        <fullName evidence="6">NAD-dependent succinate-semialdehyde dehydrogenase</fullName>
    </submittedName>
</protein>
<feature type="active site" evidence="3">
    <location>
        <position position="261"/>
    </location>
</feature>
<sequence length="488" mass="52220">MTLKPHEQDLLNRVETGIGVGGTWATSSSGATFTVEDPATGHVIKTIADATVDDAIRALDSAVAAQQEWAETPSRLRSDILRRAFDLLMDRKEEFALLIALEMGKPIAEARGEVVYGGEFLRWYSEEAVRVSGDYRRNPEGSGNITVSHLPVGPCYFITPWNFPLAMATRKIAPALAAGCTTIIKPAELTPLTTIYLVQLLEEAGLPPGVVNVVPTSNPSAQSSALLSDPRLRKLSFTGSTAVGVKLLEAAAQNVLRTSMELGGNAPFLVFEDADIDRAVDGVMLAKFRNIGQACTAANRILVHDSVADEFVRRVSERVAALKIGRGADEGYDIGALVDKNAIAKTEGLVADAVDTGAEIVTGGQAIVGPGNFFQPTVIDKIGPEARMVNEEIFGPVLAITRFSSEDEVVHIANNTEYGLVSYVYTENVGRSQRMIEKLQTGMMGLNTGLVSNAAAPFGGIKHSGIGREGGFEGIREFLSTKYTLTPR</sequence>
<comment type="caution">
    <text evidence="6">The sequence shown here is derived from an EMBL/GenBank/DDBJ whole genome shotgun (WGS) entry which is preliminary data.</text>
</comment>
<evidence type="ECO:0000259" key="5">
    <source>
        <dbReference type="Pfam" id="PF00171"/>
    </source>
</evidence>
<dbReference type="InterPro" id="IPR016161">
    <property type="entry name" value="Ald_DH/histidinol_DH"/>
</dbReference>
<evidence type="ECO:0000256" key="1">
    <source>
        <dbReference type="ARBA" id="ARBA00009986"/>
    </source>
</evidence>
<accession>A0A2A5J2I7</accession>
<evidence type="ECO:0000256" key="3">
    <source>
        <dbReference type="PROSITE-ProRule" id="PRU10007"/>
    </source>
</evidence>
<evidence type="ECO:0000313" key="7">
    <source>
        <dbReference type="Proteomes" id="UP000230886"/>
    </source>
</evidence>
<dbReference type="PANTHER" id="PTHR43353:SF5">
    <property type="entry name" value="SUCCINATE-SEMIALDEHYDE DEHYDROGENASE, MITOCHONDRIAL"/>
    <property type="match status" value="1"/>
</dbReference>
<dbReference type="CDD" id="cd07103">
    <property type="entry name" value="ALDH_F5_SSADH_GabD"/>
    <property type="match status" value="1"/>
</dbReference>
<organism evidence="6 7">
    <name type="scientific">Rhodococcus qingshengii</name>
    <dbReference type="NCBI Taxonomy" id="334542"/>
    <lineage>
        <taxon>Bacteria</taxon>
        <taxon>Bacillati</taxon>
        <taxon>Actinomycetota</taxon>
        <taxon>Actinomycetes</taxon>
        <taxon>Mycobacteriales</taxon>
        <taxon>Nocardiaceae</taxon>
        <taxon>Rhodococcus</taxon>
        <taxon>Rhodococcus erythropolis group</taxon>
    </lineage>
</organism>
<dbReference type="InterPro" id="IPR016163">
    <property type="entry name" value="Ald_DH_C"/>
</dbReference>
<proteinExistence type="inferred from homology"/>
<dbReference type="Gene3D" id="3.40.605.10">
    <property type="entry name" value="Aldehyde Dehydrogenase, Chain A, domain 1"/>
    <property type="match status" value="1"/>
</dbReference>
<dbReference type="Pfam" id="PF00171">
    <property type="entry name" value="Aldedh"/>
    <property type="match status" value="1"/>
</dbReference>
<dbReference type="GO" id="GO:0004777">
    <property type="term" value="F:succinate-semialdehyde dehydrogenase (NAD+) activity"/>
    <property type="evidence" value="ECO:0007669"/>
    <property type="project" value="TreeGrafter"/>
</dbReference>
<dbReference type="EMBL" id="NOVD01000045">
    <property type="protein sequence ID" value="PCK23790.1"/>
    <property type="molecule type" value="Genomic_DNA"/>
</dbReference>
<dbReference type="FunFam" id="3.40.309.10:FF:000004">
    <property type="entry name" value="Succinate-semialdehyde dehydrogenase I"/>
    <property type="match status" value="1"/>
</dbReference>
<dbReference type="FunFam" id="3.40.605.10:FF:000007">
    <property type="entry name" value="NAD/NADP-dependent betaine aldehyde dehydrogenase"/>
    <property type="match status" value="1"/>
</dbReference>
<keyword evidence="2 4" id="KW-0560">Oxidoreductase</keyword>
<name>A0A2A5J2I7_RHOSG</name>
<feature type="domain" description="Aldehyde dehydrogenase" evidence="5">
    <location>
        <begin position="24"/>
        <end position="483"/>
    </location>
</feature>
<dbReference type="GO" id="GO:0009450">
    <property type="term" value="P:gamma-aminobutyric acid catabolic process"/>
    <property type="evidence" value="ECO:0007669"/>
    <property type="project" value="TreeGrafter"/>
</dbReference>
<evidence type="ECO:0000256" key="2">
    <source>
        <dbReference type="ARBA" id="ARBA00023002"/>
    </source>
</evidence>
<dbReference type="InterPro" id="IPR050740">
    <property type="entry name" value="Aldehyde_DH_Superfamily"/>
</dbReference>
<dbReference type="InterPro" id="IPR015590">
    <property type="entry name" value="Aldehyde_DH_dom"/>
</dbReference>
<dbReference type="Proteomes" id="UP000230886">
    <property type="component" value="Unassembled WGS sequence"/>
</dbReference>
<reference evidence="6 7" key="1">
    <citation type="submission" date="2017-07" db="EMBL/GenBank/DDBJ databases">
        <title>Draft sequence of Rhodococcus enclensis 23b-28.</title>
        <authorList>
            <person name="Besaury L."/>
            <person name="Sancelme M."/>
            <person name="Amato P."/>
            <person name="Lallement A."/>
            <person name="Delort A.-M."/>
        </authorList>
    </citation>
    <scope>NUCLEOTIDE SEQUENCE [LARGE SCALE GENOMIC DNA]</scope>
    <source>
        <strain evidence="6 7">23b-28</strain>
    </source>
</reference>
<dbReference type="RefSeq" id="WP_099698650.1">
    <property type="nucleotide sequence ID" value="NZ_NOVD01000045.1"/>
</dbReference>
<evidence type="ECO:0000256" key="4">
    <source>
        <dbReference type="RuleBase" id="RU003345"/>
    </source>
</evidence>
<dbReference type="Gene3D" id="3.40.309.10">
    <property type="entry name" value="Aldehyde Dehydrogenase, Chain A, domain 2"/>
    <property type="match status" value="1"/>
</dbReference>
<dbReference type="InterPro" id="IPR016162">
    <property type="entry name" value="Ald_DH_N"/>
</dbReference>
<dbReference type="InterPro" id="IPR029510">
    <property type="entry name" value="Ald_DH_CS_GLU"/>
</dbReference>
<dbReference type="AlphaFoldDB" id="A0A2A5J2I7"/>
<gene>
    <name evidence="6" type="ORF">CHR55_29185</name>
</gene>
<comment type="similarity">
    <text evidence="1 4">Belongs to the aldehyde dehydrogenase family.</text>
</comment>
<dbReference type="PANTHER" id="PTHR43353">
    <property type="entry name" value="SUCCINATE-SEMIALDEHYDE DEHYDROGENASE, MITOCHONDRIAL"/>
    <property type="match status" value="1"/>
</dbReference>
<dbReference type="SUPFAM" id="SSF53720">
    <property type="entry name" value="ALDH-like"/>
    <property type="match status" value="1"/>
</dbReference>